<gene>
    <name evidence="2" type="ORF">AARE701A_LOCUS1638</name>
</gene>
<dbReference type="EMBL" id="LR999451">
    <property type="protein sequence ID" value="CAE5957989.1"/>
    <property type="molecule type" value="Genomic_DNA"/>
</dbReference>
<evidence type="ECO:0000313" key="3">
    <source>
        <dbReference type="Proteomes" id="UP000682877"/>
    </source>
</evidence>
<evidence type="ECO:0000313" key="2">
    <source>
        <dbReference type="EMBL" id="CAE5957989.1"/>
    </source>
</evidence>
<keyword evidence="3" id="KW-1185">Reference proteome</keyword>
<dbReference type="AlphaFoldDB" id="A0A8S1ZEK5"/>
<accession>A0A8S1ZEK5</accession>
<name>A0A8S1ZEK5_ARAAE</name>
<feature type="compositionally biased region" description="Basic and acidic residues" evidence="1">
    <location>
        <begin position="119"/>
        <end position="130"/>
    </location>
</feature>
<feature type="compositionally biased region" description="Basic residues" evidence="1">
    <location>
        <begin position="1"/>
        <end position="12"/>
    </location>
</feature>
<sequence>MRKKTKSKKPSPSRRSGASVSGHPLSPPPSIVSAGVVCSEAPASPVSSAPTQSIAQLTVSVTDLANQIPDLKTSSGTSDLTANGASDTANGLAPSGPSTLSEEPAVAEVTTPLPPIVKDSAKPEASKHIPDAPNPVKQDLWVSLVKGNAPPRKRYQAKPIFKDQAVVKRPGKEVQQQMVYVPKSVQPASRLQVIAKEVDQAVLEIGSGSGKALHTHGSDQTPSEGKSSVAEEDSSDILSTESEETDSQEETASLEDDYSGFEEVLSKRQQKLNRGKGLKNT</sequence>
<feature type="compositionally biased region" description="Acidic residues" evidence="1">
    <location>
        <begin position="230"/>
        <end position="259"/>
    </location>
</feature>
<protein>
    <submittedName>
        <fullName evidence="2">Uncharacterized protein</fullName>
    </submittedName>
</protein>
<organism evidence="2 3">
    <name type="scientific">Arabidopsis arenosa</name>
    <name type="common">Sand rock-cress</name>
    <name type="synonym">Cardaminopsis arenosa</name>
    <dbReference type="NCBI Taxonomy" id="38785"/>
    <lineage>
        <taxon>Eukaryota</taxon>
        <taxon>Viridiplantae</taxon>
        <taxon>Streptophyta</taxon>
        <taxon>Embryophyta</taxon>
        <taxon>Tracheophyta</taxon>
        <taxon>Spermatophyta</taxon>
        <taxon>Magnoliopsida</taxon>
        <taxon>eudicotyledons</taxon>
        <taxon>Gunneridae</taxon>
        <taxon>Pentapetalae</taxon>
        <taxon>rosids</taxon>
        <taxon>malvids</taxon>
        <taxon>Brassicales</taxon>
        <taxon>Brassicaceae</taxon>
        <taxon>Camelineae</taxon>
        <taxon>Arabidopsis</taxon>
    </lineage>
</organism>
<feature type="region of interest" description="Disordered" evidence="1">
    <location>
        <begin position="209"/>
        <end position="259"/>
    </location>
</feature>
<feature type="region of interest" description="Disordered" evidence="1">
    <location>
        <begin position="1"/>
        <end position="33"/>
    </location>
</feature>
<feature type="compositionally biased region" description="Polar residues" evidence="1">
    <location>
        <begin position="72"/>
        <end position="89"/>
    </location>
</feature>
<dbReference type="Proteomes" id="UP000682877">
    <property type="component" value="Chromosome 1"/>
</dbReference>
<feature type="region of interest" description="Disordered" evidence="1">
    <location>
        <begin position="69"/>
        <end position="135"/>
    </location>
</feature>
<proteinExistence type="predicted"/>
<evidence type="ECO:0000256" key="1">
    <source>
        <dbReference type="SAM" id="MobiDB-lite"/>
    </source>
</evidence>
<reference evidence="2" key="1">
    <citation type="submission" date="2021-01" db="EMBL/GenBank/DDBJ databases">
        <authorList>
            <person name="Bezrukov I."/>
        </authorList>
    </citation>
    <scope>NUCLEOTIDE SEQUENCE</scope>
</reference>